<dbReference type="EMBL" id="CP019481">
    <property type="protein sequence ID" value="UQC91209.1"/>
    <property type="molecule type" value="Genomic_DNA"/>
</dbReference>
<dbReference type="RefSeq" id="XP_049152808.1">
    <property type="nucleotide sequence ID" value="XM_049295661.1"/>
</dbReference>
<sequence length="111" mass="12485">MFWTEMTLKRAKRHACGGEGGRIHWGRWGIGLVSCSMRPRSAYAVEEEARPTQPNTSRRSQKTPKRSRWYSHHGLAITGAANAGMTQHYSIPATKQASYANYSYPCNLQNA</sequence>
<protein>
    <submittedName>
        <fullName evidence="2">Uncharacterized protein</fullName>
    </submittedName>
</protein>
<dbReference type="GeneID" id="73350671"/>
<evidence type="ECO:0000256" key="1">
    <source>
        <dbReference type="SAM" id="MobiDB-lite"/>
    </source>
</evidence>
<organism evidence="2 3">
    <name type="scientific">Colletotrichum lupini</name>
    <dbReference type="NCBI Taxonomy" id="145971"/>
    <lineage>
        <taxon>Eukaryota</taxon>
        <taxon>Fungi</taxon>
        <taxon>Dikarya</taxon>
        <taxon>Ascomycota</taxon>
        <taxon>Pezizomycotina</taxon>
        <taxon>Sordariomycetes</taxon>
        <taxon>Hypocreomycetidae</taxon>
        <taxon>Glomerellales</taxon>
        <taxon>Glomerellaceae</taxon>
        <taxon>Colletotrichum</taxon>
        <taxon>Colletotrichum acutatum species complex</taxon>
    </lineage>
</organism>
<dbReference type="Proteomes" id="UP000830671">
    <property type="component" value="Chromosome 9"/>
</dbReference>
<feature type="compositionally biased region" description="Basic residues" evidence="1">
    <location>
        <begin position="59"/>
        <end position="69"/>
    </location>
</feature>
<gene>
    <name evidence="2" type="ORF">CLUP02_16743</name>
</gene>
<name>A0A9Q8WPU2_9PEZI</name>
<feature type="region of interest" description="Disordered" evidence="1">
    <location>
        <begin position="45"/>
        <end position="69"/>
    </location>
</feature>
<dbReference type="KEGG" id="clup:CLUP02_16743"/>
<dbReference type="AlphaFoldDB" id="A0A9Q8WPU2"/>
<proteinExistence type="predicted"/>
<reference evidence="2" key="1">
    <citation type="journal article" date="2021" name="Mol. Plant Microbe Interact.">
        <title>Complete Genome Sequence of the Plant-Pathogenic Fungus Colletotrichum lupini.</title>
        <authorList>
            <person name="Baroncelli R."/>
            <person name="Pensec F."/>
            <person name="Da Lio D."/>
            <person name="Boufleur T."/>
            <person name="Vicente I."/>
            <person name="Sarrocco S."/>
            <person name="Picot A."/>
            <person name="Baraldi E."/>
            <person name="Sukno S."/>
            <person name="Thon M."/>
            <person name="Le Floch G."/>
        </authorList>
    </citation>
    <scope>NUCLEOTIDE SEQUENCE</scope>
    <source>
        <strain evidence="2">IMI 504893</strain>
    </source>
</reference>
<evidence type="ECO:0000313" key="2">
    <source>
        <dbReference type="EMBL" id="UQC91209.1"/>
    </source>
</evidence>
<evidence type="ECO:0000313" key="3">
    <source>
        <dbReference type="Proteomes" id="UP000830671"/>
    </source>
</evidence>
<keyword evidence="3" id="KW-1185">Reference proteome</keyword>
<accession>A0A9Q8WPU2</accession>